<evidence type="ECO:0000313" key="3">
    <source>
        <dbReference type="Proteomes" id="UP000732298"/>
    </source>
</evidence>
<dbReference type="Gene3D" id="2.60.120.260">
    <property type="entry name" value="Galactose-binding domain-like"/>
    <property type="match status" value="1"/>
</dbReference>
<keyword evidence="1" id="KW-0812">Transmembrane</keyword>
<dbReference type="InterPro" id="IPR007166">
    <property type="entry name" value="Class3_signal_pept_motif"/>
</dbReference>
<name>A0A8T3YQU8_9ARCH</name>
<dbReference type="Proteomes" id="UP000732298">
    <property type="component" value="Unassembled WGS sequence"/>
</dbReference>
<protein>
    <submittedName>
        <fullName evidence="2">Class III signal peptide-containing protein</fullName>
    </submittedName>
</protein>
<evidence type="ECO:0000256" key="1">
    <source>
        <dbReference type="SAM" id="Phobius"/>
    </source>
</evidence>
<feature type="transmembrane region" description="Helical" evidence="1">
    <location>
        <begin position="12"/>
        <end position="31"/>
    </location>
</feature>
<dbReference type="AlphaFoldDB" id="A0A8T3YQU8"/>
<organism evidence="2 3">
    <name type="scientific">Candidatus Iainarchaeum sp</name>
    <dbReference type="NCBI Taxonomy" id="3101447"/>
    <lineage>
        <taxon>Archaea</taxon>
        <taxon>Candidatus Iainarchaeota</taxon>
        <taxon>Candidatus Iainarchaeia</taxon>
        <taxon>Candidatus Iainarchaeales</taxon>
        <taxon>Candidatus Iainarchaeaceae</taxon>
        <taxon>Candidatus Iainarchaeum</taxon>
    </lineage>
</organism>
<sequence>MDRTGQGALEYLLLIGGAIVVAVIVIVLLLGSGGSSQQQTARTSSESLDKIIESGAGGNLIANGSLEEMPGNPPPTWPDGWTIGSSATKEVLCYNGFNCVKNPVQLYTQYKSATGSTPYHVAFYKKGDATLTAFESNAADCSSATQIFTPALGNGVSPTNWTKYSQDFTTKSTTKCIQLNLDGTGGASADMVILRK</sequence>
<comment type="caution">
    <text evidence="2">The sequence shown here is derived from an EMBL/GenBank/DDBJ whole genome shotgun (WGS) entry which is preliminary data.</text>
</comment>
<keyword evidence="1" id="KW-0472">Membrane</keyword>
<evidence type="ECO:0000313" key="2">
    <source>
        <dbReference type="EMBL" id="MBI4210519.1"/>
    </source>
</evidence>
<accession>A0A8T3YQU8</accession>
<keyword evidence="1" id="KW-1133">Transmembrane helix</keyword>
<gene>
    <name evidence="2" type="ORF">HY544_03375</name>
</gene>
<reference evidence="2" key="1">
    <citation type="submission" date="2020-07" db="EMBL/GenBank/DDBJ databases">
        <title>Huge and variable diversity of episymbiotic CPR bacteria and DPANN archaea in groundwater ecosystems.</title>
        <authorList>
            <person name="He C.Y."/>
            <person name="Keren R."/>
            <person name="Whittaker M."/>
            <person name="Farag I.F."/>
            <person name="Doudna J."/>
            <person name="Cate J.H.D."/>
            <person name="Banfield J.F."/>
        </authorList>
    </citation>
    <scope>NUCLEOTIDE SEQUENCE</scope>
    <source>
        <strain evidence="2">NC_groundwater_1296_Ag_S-0.2um_52_80</strain>
    </source>
</reference>
<dbReference type="Pfam" id="PF04021">
    <property type="entry name" value="Class_IIIsignal"/>
    <property type="match status" value="1"/>
</dbReference>
<proteinExistence type="predicted"/>
<dbReference type="EMBL" id="JACQPB010000034">
    <property type="protein sequence ID" value="MBI4210519.1"/>
    <property type="molecule type" value="Genomic_DNA"/>
</dbReference>